<evidence type="ECO:0000256" key="2">
    <source>
        <dbReference type="ARBA" id="ARBA00022832"/>
    </source>
</evidence>
<gene>
    <name evidence="9" type="ORF">DIC66_12045</name>
</gene>
<organism evidence="9 10">
    <name type="scientific">Rhodoferax lacus</name>
    <dbReference type="NCBI Taxonomy" id="2184758"/>
    <lineage>
        <taxon>Bacteria</taxon>
        <taxon>Pseudomonadati</taxon>
        <taxon>Pseudomonadota</taxon>
        <taxon>Betaproteobacteria</taxon>
        <taxon>Burkholderiales</taxon>
        <taxon>Comamonadaceae</taxon>
        <taxon>Rhodoferax</taxon>
    </lineage>
</organism>
<comment type="caution">
    <text evidence="9">The sequence shown here is derived from an EMBL/GenBank/DDBJ whole genome shotgun (WGS) entry which is preliminary data.</text>
</comment>
<dbReference type="EMBL" id="QFZK01000006">
    <property type="protein sequence ID" value="RFO96739.1"/>
    <property type="molecule type" value="Genomic_DNA"/>
</dbReference>
<dbReference type="GO" id="GO:0006631">
    <property type="term" value="P:fatty acid metabolic process"/>
    <property type="evidence" value="ECO:0007669"/>
    <property type="project" value="UniProtKB-KW"/>
</dbReference>
<proteinExistence type="inferred from homology"/>
<keyword evidence="4" id="KW-0443">Lipid metabolism</keyword>
<dbReference type="PANTHER" id="PTHR43602:SF1">
    <property type="entry name" value="ENOYL-COA HYDRATASE DOMAIN-CONTAINING PROTEIN 3, MITOCHONDRIAL"/>
    <property type="match status" value="1"/>
</dbReference>
<dbReference type="SUPFAM" id="SSF52096">
    <property type="entry name" value="ClpP/crotonase"/>
    <property type="match status" value="1"/>
</dbReference>
<comment type="catalytic activity">
    <reaction evidence="7">
        <text>a (3S)-3-hydroxyacyl-CoA + NAD(+) = a 3-oxoacyl-CoA + NADH + H(+)</text>
        <dbReference type="Rhea" id="RHEA:22432"/>
        <dbReference type="ChEBI" id="CHEBI:15378"/>
        <dbReference type="ChEBI" id="CHEBI:57318"/>
        <dbReference type="ChEBI" id="CHEBI:57540"/>
        <dbReference type="ChEBI" id="CHEBI:57945"/>
        <dbReference type="ChEBI" id="CHEBI:90726"/>
        <dbReference type="EC" id="1.1.1.35"/>
    </reaction>
</comment>
<dbReference type="InterPro" id="IPR014748">
    <property type="entry name" value="Enoyl-CoA_hydra_C"/>
</dbReference>
<accession>A0A3E1RBL6</accession>
<dbReference type="InterPro" id="IPR036291">
    <property type="entry name" value="NAD(P)-bd_dom_sf"/>
</dbReference>
<feature type="domain" description="CoA-binding" evidence="8">
    <location>
        <begin position="13"/>
        <end position="107"/>
    </location>
</feature>
<dbReference type="SUPFAM" id="SSF51735">
    <property type="entry name" value="NAD(P)-binding Rossmann-fold domains"/>
    <property type="match status" value="1"/>
</dbReference>
<keyword evidence="3" id="KW-0809">Transit peptide</keyword>
<dbReference type="InterPro" id="IPR001753">
    <property type="entry name" value="Enoyl-CoA_hydra/iso"/>
</dbReference>
<keyword evidence="10" id="KW-1185">Reference proteome</keyword>
<protein>
    <recommendedName>
        <fullName evidence="6">Enoyl-CoA hydratase domain-containing protein 3, mitochondrial</fullName>
    </recommendedName>
</protein>
<comment type="similarity">
    <text evidence="1">Belongs to the enoyl-CoA hydratase/isomerase family.</text>
</comment>
<dbReference type="Pfam" id="PF13380">
    <property type="entry name" value="CoA_binding_2"/>
    <property type="match status" value="1"/>
</dbReference>
<dbReference type="NCBIfam" id="NF006008">
    <property type="entry name" value="PRK08139.1"/>
    <property type="match status" value="1"/>
</dbReference>
<dbReference type="OrthoDB" id="9807606at2"/>
<evidence type="ECO:0000256" key="4">
    <source>
        <dbReference type="ARBA" id="ARBA00023098"/>
    </source>
</evidence>
<evidence type="ECO:0000259" key="8">
    <source>
        <dbReference type="SMART" id="SM00881"/>
    </source>
</evidence>
<dbReference type="Gene3D" id="1.10.12.10">
    <property type="entry name" value="Lyase 2-enoyl-coa Hydratase, Chain A, domain 2"/>
    <property type="match status" value="1"/>
</dbReference>
<dbReference type="Gene3D" id="3.90.226.10">
    <property type="entry name" value="2-enoyl-CoA Hydratase, Chain A, domain 1"/>
    <property type="match status" value="1"/>
</dbReference>
<dbReference type="CDD" id="cd06558">
    <property type="entry name" value="crotonase-like"/>
    <property type="match status" value="1"/>
</dbReference>
<dbReference type="GO" id="GO:0003857">
    <property type="term" value="F:(3S)-3-hydroxyacyl-CoA dehydrogenase (NAD+) activity"/>
    <property type="evidence" value="ECO:0007669"/>
    <property type="project" value="UniProtKB-EC"/>
</dbReference>
<dbReference type="InterPro" id="IPR029045">
    <property type="entry name" value="ClpP/crotonase-like_dom_sf"/>
</dbReference>
<reference evidence="9 10" key="1">
    <citation type="submission" date="2018-05" db="EMBL/GenBank/DDBJ databases">
        <title>Rhodoferax soyangensis sp.nov., isolated from an oligotrophic freshwater lake.</title>
        <authorList>
            <person name="Park M."/>
        </authorList>
    </citation>
    <scope>NUCLEOTIDE SEQUENCE [LARGE SCALE GENOMIC DNA]</scope>
    <source>
        <strain evidence="9 10">IMCC26218</strain>
    </source>
</reference>
<evidence type="ECO:0000256" key="1">
    <source>
        <dbReference type="ARBA" id="ARBA00005254"/>
    </source>
</evidence>
<keyword evidence="2" id="KW-0276">Fatty acid metabolism</keyword>
<dbReference type="AlphaFoldDB" id="A0A3E1RBL6"/>
<dbReference type="SMART" id="SM00881">
    <property type="entry name" value="CoA_binding"/>
    <property type="match status" value="1"/>
</dbReference>
<evidence type="ECO:0000256" key="7">
    <source>
        <dbReference type="ARBA" id="ARBA00049556"/>
    </source>
</evidence>
<evidence type="ECO:0000256" key="5">
    <source>
        <dbReference type="ARBA" id="ARBA00037410"/>
    </source>
</evidence>
<sequence>MMNNDTSTLKRILQQCHTIAVVGLSADTSRPSFEVARYLQLHGYRIVPVNPRYAGTPILGETCYATLADIPFAVDMVDVFRREEEMLPIAEQAIAIGAKCLWQQLGIANLQADALAHAAGLDAVCNRCTKIDHARLMKDATLPTGVLLQTRDARGVVTLALNRPQAFNALNEALLAALQEALDRLAADDTVRVVVLAAQGKAFCAGHDLKEMRAAPSLAYYEKLFGQCSQMMLAIRRLPVPVIARVQGMATAAGCQLVAMCDLAVAADSARFATSGVNYGLFCATPAVALSRNLGRKAAFEMLVTGDFITAQQAQAQGLINRAVPDDQLDAEVEQLIHSMLAKPRVALAMGKALFYRQLEAGVEAAYADAQQTMACNMMDPAALEGVQAFIEKRPPRF</sequence>
<dbReference type="Pfam" id="PF00378">
    <property type="entry name" value="ECH_1"/>
    <property type="match status" value="1"/>
</dbReference>
<dbReference type="Proteomes" id="UP000260665">
    <property type="component" value="Unassembled WGS sequence"/>
</dbReference>
<evidence type="ECO:0000256" key="3">
    <source>
        <dbReference type="ARBA" id="ARBA00022946"/>
    </source>
</evidence>
<dbReference type="InterPro" id="IPR052377">
    <property type="entry name" value="Mitochondrial_ECH-domain"/>
</dbReference>
<dbReference type="InterPro" id="IPR003781">
    <property type="entry name" value="CoA-bd"/>
</dbReference>
<dbReference type="PANTHER" id="PTHR43602">
    <property type="match status" value="1"/>
</dbReference>
<evidence type="ECO:0000313" key="10">
    <source>
        <dbReference type="Proteomes" id="UP000260665"/>
    </source>
</evidence>
<evidence type="ECO:0000313" key="9">
    <source>
        <dbReference type="EMBL" id="RFO96739.1"/>
    </source>
</evidence>
<comment type="function">
    <text evidence="5">May play a role in fatty acid biosynthesis and insulin sensitivity.</text>
</comment>
<dbReference type="Gene3D" id="3.40.50.720">
    <property type="entry name" value="NAD(P)-binding Rossmann-like Domain"/>
    <property type="match status" value="1"/>
</dbReference>
<evidence type="ECO:0000256" key="6">
    <source>
        <dbReference type="ARBA" id="ARBA00040545"/>
    </source>
</evidence>
<name>A0A3E1RBL6_9BURK</name>
<dbReference type="GO" id="GO:0016836">
    <property type="term" value="F:hydro-lyase activity"/>
    <property type="evidence" value="ECO:0007669"/>
    <property type="project" value="TreeGrafter"/>
</dbReference>